<dbReference type="SUPFAM" id="SSF69065">
    <property type="entry name" value="RNase III domain-like"/>
    <property type="match status" value="2"/>
</dbReference>
<dbReference type="InterPro" id="IPR048512">
    <property type="entry name" value="Dicer_platform"/>
</dbReference>
<dbReference type="SUPFAM" id="SSF52540">
    <property type="entry name" value="P-loop containing nucleoside triphosphate hydrolases"/>
    <property type="match status" value="1"/>
</dbReference>
<evidence type="ECO:0000256" key="17">
    <source>
        <dbReference type="SAM" id="MobiDB-lite"/>
    </source>
</evidence>
<dbReference type="SMART" id="SM00949">
    <property type="entry name" value="PAZ"/>
    <property type="match status" value="1"/>
</dbReference>
<dbReference type="GO" id="GO:0003723">
    <property type="term" value="F:RNA binding"/>
    <property type="evidence" value="ECO:0007669"/>
    <property type="project" value="UniProtKB-UniRule"/>
</dbReference>
<feature type="domain" description="RNase III" evidence="19">
    <location>
        <begin position="1799"/>
        <end position="1960"/>
    </location>
</feature>
<sequence length="2064" mass="235825">MGQRIRNSDIETDIFTPRSYQIELLDKAKKENIIIPLGTGTGKTFVAVMLIKELSADIRIPFEKGGKRSFFLVDKVALVAQQAEQIRTNSDLIVGEHHGMKSVDIWNSDRWREELVQNQVIVMTAQIFYDLLNHGFFRMDQVNLIVFDECHHASKNHPYNLIMKHYIETPKNKRPRILGLTASLINERCDPKHLKEAISKLEASLYSKVQSSNDVTTVSKYGAKPQIIVLNAQDFIKPDISYKIDSLLKSGLQFCKTADYHPEFDVDPTKPVIEALTKAIAVHDQMGAWCFWKVSRFFSKNLRKLEQYALTNEQKSFLRSGASCLELCEKLVESRCSSIRKFDDVLPYISTRLKRLVDVLEREMPAQSVGKDEIQNDPEEDEENNENNEKQRTRPNRVDFSCLVFVEQRCVAFALKIFLKDLKRWKRYSEKPLNFIRPDYIVGYSGYKLNEDEALSLHRRQEEVLKKFRLGIINLICTTSVLEEGIDVKQCNLVVRYDAPGNFRSFVQSRGRARKKNSKYYILCENKDKTLIICQLQQFNQIEKILLEHCSSDEDPESLEQFDHAELDTIVPPYYVDVTDKPHIVGKPRVSMLTAIALVNRYCARLPSDIFTKLVPKCIVEPVATSQGSNLTCLYQATLRLPINSPVKREVVVRVTSIPTASKRLAQMAASLEACKILHKEGELDDNLLPLGKESAAKVLDFLIGVDDDEEDARHSAHIRPGSSKRKRYYIKQIAQCLTNAVPEPDSECYLHVIELKLNVSADKIVNYTKTSIMAKNRKITDPHDSSRWFGILSSKALPTLPRFPLYTRQGEVLCKVYTSRKKVTLSAGQMVLVQKFHEYLFSEILRLDKTTMRYDPSSVYCNNTLYIVPILRVLDDFEFDYQFVCNITTLVGDLPRKPSDFERMNFKFDPEKFLDSVVMPWYRNNETPYFYYVAEIITRSSPKSPFPDNVYPSFNDYFEQKYGLTIYNQDQNLLDVDYTSNRLNLMLPRNFNRRQYEKSSPYTAGPSKKIDNNTNRSNINLNESQEIKAPNVLTAYNQRQVLVPELVDIHPIPGIMWHIIVCLPSVLYRLNSLLNADDLRCQIAKEAFNTDEIELDVPDEFWPDLDYGWQKNYATIEEIPEQNNTKIVEEVRKEHVVNRAETTAISPSIRETRDVFDIGVWDPTSPDVVEILAQEEVAENDVIVATISSDVNNATFSEDNGHRTINGDDGDEDDDDDEDIYFSTEFSRAIMQIDQNARSGRTLNGESHYKDLFKPSSNIVPTGWGDESLPMKQEESGSRKLELLCTPNETSFLNTGALLQDLVSLGAGLPPPLLPQVVNNGDGEKEKLTKSAPTNSTTSGNQNDKPQNSNLSPVENRDYDDIDRLTPEDQLNLNDLIDFNASIIDESHNDKSNLILIYNTESEVYNARPKSISLKETERMIEDEITLIDFDQPIDNSKVENLLSDFMTEKMSKIEKQSSILDDLLNVASKSDEHLIDFNKSIVENEKSLIATIDQHGPINLNGTLMPIDKSVVVLKNEEVSLIEEPEPLTIFDQKVQDRSTAVFDFEMDARNSIIYGPSPSLILQALTMTNAADGFNLERLETVGDSFLKYAVTMFLFCQYDKMHEGKLSFLRSKQVSNFNLYKLGKKKGLGKIICSTKFEPCDNWLPPGYLSLDNVDQDETKYELYDNLLEKVLENDQLPTADGTLPNADGGPSLILELPKPPGSAWVEQQNELIIPYNLLTQHSVPDKSIADSVEALIGVYLTTYGPKGALQFMKWLGLKVLPEGADHFVKPPSPLLHFVDDPRSHLTELWTKFNFGHFERIIGYTFNDKAYVIQAFTHASYYYNRITDCYQRLEFLGDAVLDYLITRHLFEDKRKHSPGVLTDLRSALVNNTIFASLAVKWKLNQFFMSICPGLHTIIKSFVDMQEQRQNEANFDEQLYLLNEEDEIDDEEEDIEVPKSLGDVFESIAGAIYLDSGCSLNTVWKVYHRLMKDQIEKCCSNPPKSPIRELLELCPEKVKFSKHERIVTAGKIRVMVDVQDVGRFTGLGRSYRIAKCTAAKRALKHLKNMQRESQKSQESVD</sequence>
<dbReference type="GO" id="GO:0004530">
    <property type="term" value="F:deoxyribonuclease I activity"/>
    <property type="evidence" value="ECO:0007669"/>
    <property type="project" value="TreeGrafter"/>
</dbReference>
<dbReference type="CDD" id="cd18034">
    <property type="entry name" value="DEXHc_dicer"/>
    <property type="match status" value="1"/>
</dbReference>
<evidence type="ECO:0000256" key="6">
    <source>
        <dbReference type="ARBA" id="ARBA00022741"/>
    </source>
</evidence>
<dbReference type="InterPro" id="IPR036389">
    <property type="entry name" value="RNase_III_sf"/>
</dbReference>
<dbReference type="PANTHER" id="PTHR14950">
    <property type="entry name" value="DICER-RELATED"/>
    <property type="match status" value="1"/>
</dbReference>
<dbReference type="SUPFAM" id="SSF54768">
    <property type="entry name" value="dsRNA-binding domain-like"/>
    <property type="match status" value="1"/>
</dbReference>
<feature type="region of interest" description="Disordered" evidence="17">
    <location>
        <begin position="1195"/>
        <end position="1218"/>
    </location>
</feature>
<dbReference type="Gene3D" id="2.170.260.10">
    <property type="entry name" value="paz domain"/>
    <property type="match status" value="1"/>
</dbReference>
<dbReference type="InterPro" id="IPR006935">
    <property type="entry name" value="Helicase/UvrB_N"/>
</dbReference>
<dbReference type="PROSITE" id="PS51192">
    <property type="entry name" value="HELICASE_ATP_BIND_1"/>
    <property type="match status" value="1"/>
</dbReference>
<dbReference type="InterPro" id="IPR003100">
    <property type="entry name" value="PAZ_dom"/>
</dbReference>
<dbReference type="PROSITE" id="PS51194">
    <property type="entry name" value="HELICASE_CTER"/>
    <property type="match status" value="1"/>
</dbReference>
<dbReference type="GO" id="GO:0031054">
    <property type="term" value="P:pre-miRNA processing"/>
    <property type="evidence" value="ECO:0007669"/>
    <property type="project" value="InterPro"/>
</dbReference>
<dbReference type="InterPro" id="IPR014001">
    <property type="entry name" value="Helicase_ATP-bd"/>
</dbReference>
<dbReference type="GO" id="GO:0030422">
    <property type="term" value="P:siRNA processing"/>
    <property type="evidence" value="ECO:0007669"/>
    <property type="project" value="InterPro"/>
</dbReference>
<feature type="compositionally biased region" description="Polar residues" evidence="17">
    <location>
        <begin position="1332"/>
        <end position="1354"/>
    </location>
</feature>
<dbReference type="InterPro" id="IPR036085">
    <property type="entry name" value="PAZ_dom_sf"/>
</dbReference>
<feature type="region of interest" description="Disordered" evidence="17">
    <location>
        <begin position="997"/>
        <end position="1018"/>
    </location>
</feature>
<evidence type="ECO:0000256" key="3">
    <source>
        <dbReference type="ARBA" id="ARBA00022722"/>
    </source>
</evidence>
<evidence type="ECO:0000259" key="19">
    <source>
        <dbReference type="PROSITE" id="PS50142"/>
    </source>
</evidence>
<evidence type="ECO:0000256" key="12">
    <source>
        <dbReference type="ARBA" id="ARBA00022884"/>
    </source>
</evidence>
<keyword evidence="9" id="KW-0347">Helicase</keyword>
<dbReference type="Pfam" id="PF02170">
    <property type="entry name" value="PAZ"/>
    <property type="match status" value="1"/>
</dbReference>
<dbReference type="GO" id="GO:0070578">
    <property type="term" value="C:RISC-loading complex"/>
    <property type="evidence" value="ECO:0007669"/>
    <property type="project" value="TreeGrafter"/>
</dbReference>
<dbReference type="PROSITE" id="PS00517">
    <property type="entry name" value="RNASE_3_1"/>
    <property type="match status" value="1"/>
</dbReference>
<evidence type="ECO:0000256" key="11">
    <source>
        <dbReference type="ARBA" id="ARBA00022842"/>
    </source>
</evidence>
<keyword evidence="8" id="KW-0378">Hydrolase</keyword>
<dbReference type="FunFam" id="3.40.50.300:FF:000628">
    <property type="entry name" value="Endoribonuclease Dicer"/>
    <property type="match status" value="1"/>
</dbReference>
<dbReference type="PROSITE" id="PS50142">
    <property type="entry name" value="RNASE_3_2"/>
    <property type="match status" value="2"/>
</dbReference>
<dbReference type="Proteomes" id="UP000887565">
    <property type="component" value="Unplaced"/>
</dbReference>
<evidence type="ECO:0000256" key="7">
    <source>
        <dbReference type="ARBA" id="ARBA00022759"/>
    </source>
</evidence>
<dbReference type="GO" id="GO:0004525">
    <property type="term" value="F:ribonuclease III activity"/>
    <property type="evidence" value="ECO:0007669"/>
    <property type="project" value="InterPro"/>
</dbReference>
<feature type="domain" description="Helicase ATP-binding" evidence="21">
    <location>
        <begin position="24"/>
        <end position="202"/>
    </location>
</feature>
<feature type="domain" description="DRBM" evidence="18">
    <location>
        <begin position="1988"/>
        <end position="2051"/>
    </location>
</feature>
<dbReference type="Pfam" id="PF20932">
    <property type="entry name" value="Dicer_dsRBD"/>
    <property type="match status" value="1"/>
</dbReference>
<protein>
    <submittedName>
        <fullName evidence="25">Dicer-1</fullName>
    </submittedName>
</protein>
<dbReference type="Gene3D" id="3.30.160.380">
    <property type="entry name" value="Dicer dimerisation domain"/>
    <property type="match status" value="1"/>
</dbReference>
<keyword evidence="10" id="KW-0067">ATP-binding</keyword>
<feature type="domain" description="PAZ" evidence="20">
    <location>
        <begin position="887"/>
        <end position="1052"/>
    </location>
</feature>
<accession>A0A915IC16</accession>
<dbReference type="GO" id="GO:0005634">
    <property type="term" value="C:nucleus"/>
    <property type="evidence" value="ECO:0007669"/>
    <property type="project" value="TreeGrafter"/>
</dbReference>
<dbReference type="SMART" id="SM00490">
    <property type="entry name" value="HELICc"/>
    <property type="match status" value="1"/>
</dbReference>
<dbReference type="GO" id="GO:0006309">
    <property type="term" value="P:apoptotic DNA fragmentation"/>
    <property type="evidence" value="ECO:0007669"/>
    <property type="project" value="TreeGrafter"/>
</dbReference>
<dbReference type="PROSITE" id="PS51327">
    <property type="entry name" value="DICER_DSRBF"/>
    <property type="match status" value="1"/>
</dbReference>
<dbReference type="InterPro" id="IPR027417">
    <property type="entry name" value="P-loop_NTPase"/>
</dbReference>
<feature type="domain" description="RNase III" evidence="19">
    <location>
        <begin position="1563"/>
        <end position="1749"/>
    </location>
</feature>
<dbReference type="SUPFAM" id="SSF101690">
    <property type="entry name" value="PAZ domain"/>
    <property type="match status" value="1"/>
</dbReference>
<dbReference type="FunFam" id="1.10.1520.10:FF:000005">
    <property type="entry name" value="Putative endoribonuclease dicer"/>
    <property type="match status" value="1"/>
</dbReference>
<evidence type="ECO:0000259" key="23">
    <source>
        <dbReference type="PROSITE" id="PS51327"/>
    </source>
</evidence>
<reference evidence="25" key="1">
    <citation type="submission" date="2022-11" db="UniProtKB">
        <authorList>
            <consortium name="WormBaseParasite"/>
        </authorList>
    </citation>
    <scope>IDENTIFICATION</scope>
</reference>
<dbReference type="InterPro" id="IPR014720">
    <property type="entry name" value="dsRBD_dom"/>
</dbReference>
<dbReference type="GO" id="GO:0005737">
    <property type="term" value="C:cytoplasm"/>
    <property type="evidence" value="ECO:0007669"/>
    <property type="project" value="TreeGrafter"/>
</dbReference>
<dbReference type="InterPro" id="IPR005034">
    <property type="entry name" value="Dicer_dimerisation"/>
</dbReference>
<evidence type="ECO:0000256" key="16">
    <source>
        <dbReference type="PROSITE-ProRule" id="PRU00657"/>
    </source>
</evidence>
<dbReference type="CDD" id="cd10843">
    <property type="entry name" value="DSRM_DICER"/>
    <property type="match status" value="1"/>
</dbReference>
<evidence type="ECO:0000256" key="1">
    <source>
        <dbReference type="ARBA" id="ARBA00001936"/>
    </source>
</evidence>
<dbReference type="Gene3D" id="3.40.50.300">
    <property type="entry name" value="P-loop containing nucleotide triphosphate hydrolases"/>
    <property type="match status" value="2"/>
</dbReference>
<keyword evidence="11" id="KW-0460">Magnesium</keyword>
<dbReference type="PROSITE" id="PS50821">
    <property type="entry name" value="PAZ"/>
    <property type="match status" value="1"/>
</dbReference>
<keyword evidence="3" id="KW-0540">Nuclease</keyword>
<dbReference type="Pfam" id="PF03368">
    <property type="entry name" value="Dicer_dimer"/>
    <property type="match status" value="1"/>
</dbReference>
<keyword evidence="4" id="KW-0479">Metal-binding</keyword>
<proteinExistence type="inferred from homology"/>
<keyword evidence="5" id="KW-0677">Repeat</keyword>
<evidence type="ECO:0000256" key="5">
    <source>
        <dbReference type="ARBA" id="ARBA00022737"/>
    </source>
</evidence>
<name>A0A915IC16_ROMCU</name>
<evidence type="ECO:0000256" key="14">
    <source>
        <dbReference type="ARBA" id="ARBA00023211"/>
    </source>
</evidence>
<dbReference type="PANTHER" id="PTHR14950:SF37">
    <property type="entry name" value="ENDORIBONUCLEASE DICER"/>
    <property type="match status" value="1"/>
</dbReference>
<evidence type="ECO:0000259" key="22">
    <source>
        <dbReference type="PROSITE" id="PS51194"/>
    </source>
</evidence>
<evidence type="ECO:0000256" key="8">
    <source>
        <dbReference type="ARBA" id="ARBA00022801"/>
    </source>
</evidence>
<evidence type="ECO:0000256" key="4">
    <source>
        <dbReference type="ARBA" id="ARBA00022723"/>
    </source>
</evidence>
<feature type="domain" description="Helicase C-terminal" evidence="22">
    <location>
        <begin position="393"/>
        <end position="563"/>
    </location>
</feature>
<dbReference type="InterPro" id="IPR038248">
    <property type="entry name" value="Dicer_dimer_sf"/>
</dbReference>
<dbReference type="GO" id="GO:0005524">
    <property type="term" value="F:ATP binding"/>
    <property type="evidence" value="ECO:0007669"/>
    <property type="project" value="UniProtKB-KW"/>
</dbReference>
<evidence type="ECO:0000256" key="13">
    <source>
        <dbReference type="ARBA" id="ARBA00023158"/>
    </source>
</evidence>
<dbReference type="InterPro" id="IPR001650">
    <property type="entry name" value="Helicase_C-like"/>
</dbReference>
<keyword evidence="7" id="KW-0255">Endonuclease</keyword>
<keyword evidence="14" id="KW-0464">Manganese</keyword>
<evidence type="ECO:0000259" key="21">
    <source>
        <dbReference type="PROSITE" id="PS51192"/>
    </source>
</evidence>
<keyword evidence="6" id="KW-0547">Nucleotide-binding</keyword>
<dbReference type="SMART" id="SM00535">
    <property type="entry name" value="RIBOc"/>
    <property type="match status" value="2"/>
</dbReference>
<dbReference type="Gene3D" id="3.30.160.20">
    <property type="match status" value="1"/>
</dbReference>
<feature type="compositionally biased region" description="Acidic residues" evidence="17">
    <location>
        <begin position="1209"/>
        <end position="1218"/>
    </location>
</feature>
<evidence type="ECO:0000313" key="25">
    <source>
        <dbReference type="WBParaSite" id="nRc.2.0.1.t11328-RA"/>
    </source>
</evidence>
<dbReference type="Gene3D" id="1.10.1520.10">
    <property type="entry name" value="Ribonuclease III domain"/>
    <property type="match status" value="2"/>
</dbReference>
<dbReference type="InterPro" id="IPR044441">
    <property type="entry name" value="DICER_DSRM"/>
</dbReference>
<dbReference type="WBParaSite" id="nRc.2.0.1.t11328-RA">
    <property type="protein sequence ID" value="nRc.2.0.1.t11328-RA"/>
    <property type="gene ID" value="nRc.2.0.1.g11328"/>
</dbReference>
<dbReference type="GO" id="GO:0004386">
    <property type="term" value="F:helicase activity"/>
    <property type="evidence" value="ECO:0007669"/>
    <property type="project" value="UniProtKB-KW"/>
</dbReference>
<evidence type="ECO:0000259" key="20">
    <source>
        <dbReference type="PROSITE" id="PS50821"/>
    </source>
</evidence>
<dbReference type="GO" id="GO:0046872">
    <property type="term" value="F:metal ion binding"/>
    <property type="evidence" value="ECO:0007669"/>
    <property type="project" value="UniProtKB-KW"/>
</dbReference>
<organism evidence="24 25">
    <name type="scientific">Romanomermis culicivorax</name>
    <name type="common">Nematode worm</name>
    <dbReference type="NCBI Taxonomy" id="13658"/>
    <lineage>
        <taxon>Eukaryota</taxon>
        <taxon>Metazoa</taxon>
        <taxon>Ecdysozoa</taxon>
        <taxon>Nematoda</taxon>
        <taxon>Enoplea</taxon>
        <taxon>Dorylaimia</taxon>
        <taxon>Mermithida</taxon>
        <taxon>Mermithoidea</taxon>
        <taxon>Mermithidae</taxon>
        <taxon>Romanomermis</taxon>
    </lineage>
</organism>
<dbReference type="Pfam" id="PF00636">
    <property type="entry name" value="Ribonuclease_3"/>
    <property type="match status" value="2"/>
</dbReference>
<evidence type="ECO:0000256" key="10">
    <source>
        <dbReference type="ARBA" id="ARBA00022840"/>
    </source>
</evidence>
<dbReference type="GO" id="GO:0003677">
    <property type="term" value="F:DNA binding"/>
    <property type="evidence" value="ECO:0007669"/>
    <property type="project" value="InterPro"/>
</dbReference>
<feature type="compositionally biased region" description="Acidic residues" evidence="17">
    <location>
        <begin position="375"/>
        <end position="386"/>
    </location>
</feature>
<evidence type="ECO:0000256" key="9">
    <source>
        <dbReference type="ARBA" id="ARBA00022806"/>
    </source>
</evidence>
<dbReference type="InterPro" id="IPR000999">
    <property type="entry name" value="RNase_III_dom"/>
</dbReference>
<dbReference type="PROSITE" id="PS50137">
    <property type="entry name" value="DS_RBD"/>
    <property type="match status" value="1"/>
</dbReference>
<comment type="cofactor">
    <cofactor evidence="1">
        <name>Mn(2+)</name>
        <dbReference type="ChEBI" id="CHEBI:29035"/>
    </cofactor>
</comment>
<dbReference type="Pfam" id="PF04851">
    <property type="entry name" value="ResIII"/>
    <property type="match status" value="1"/>
</dbReference>
<evidence type="ECO:0000256" key="15">
    <source>
        <dbReference type="ARBA" id="ARBA00035116"/>
    </source>
</evidence>
<comment type="cofactor">
    <cofactor evidence="2">
        <name>Mg(2+)</name>
        <dbReference type="ChEBI" id="CHEBI:18420"/>
    </cofactor>
</comment>
<keyword evidence="12 16" id="KW-0694">RNA-binding</keyword>
<dbReference type="OMA" id="CGFHKYF"/>
<feature type="region of interest" description="Disordered" evidence="17">
    <location>
        <begin position="367"/>
        <end position="393"/>
    </location>
</feature>
<evidence type="ECO:0000256" key="2">
    <source>
        <dbReference type="ARBA" id="ARBA00001946"/>
    </source>
</evidence>
<keyword evidence="24" id="KW-1185">Reference proteome</keyword>
<evidence type="ECO:0000313" key="24">
    <source>
        <dbReference type="Proteomes" id="UP000887565"/>
    </source>
</evidence>
<comment type="similarity">
    <text evidence="15 16">Belongs to the helicase family. Dicer subfamily.</text>
</comment>
<feature type="domain" description="Dicer dsRNA-binding fold" evidence="23">
    <location>
        <begin position="595"/>
        <end position="698"/>
    </location>
</feature>
<dbReference type="Pfam" id="PF00271">
    <property type="entry name" value="Helicase_C"/>
    <property type="match status" value="1"/>
</dbReference>
<feature type="region of interest" description="Disordered" evidence="17">
    <location>
        <begin position="1315"/>
        <end position="1361"/>
    </location>
</feature>
<dbReference type="SMART" id="SM00487">
    <property type="entry name" value="DEXDc"/>
    <property type="match status" value="1"/>
</dbReference>
<keyword evidence="13" id="KW-0943">RNA-mediated gene silencing</keyword>
<dbReference type="FunFam" id="1.10.1520.10:FF:000023">
    <property type="entry name" value="Endoribonuclease dcr-1"/>
    <property type="match status" value="1"/>
</dbReference>
<evidence type="ECO:0000259" key="18">
    <source>
        <dbReference type="PROSITE" id="PS50137"/>
    </source>
</evidence>
<dbReference type="CDD" id="cd00593">
    <property type="entry name" value="RIBOc"/>
    <property type="match status" value="2"/>
</dbReference>
<dbReference type="Pfam" id="PF20931">
    <property type="entry name" value="Dicer_platform"/>
    <property type="match status" value="1"/>
</dbReference>